<name>A0A0T7PSD4_MYCTX</name>
<proteinExistence type="predicted"/>
<dbReference type="AlphaFoldDB" id="A0A0T7PSD4"/>
<accession>A0A0T7PSD4</accession>
<dbReference type="Proteomes" id="UP000038802">
    <property type="component" value="Unassembled WGS sequence"/>
</dbReference>
<evidence type="ECO:0000313" key="2">
    <source>
        <dbReference type="EMBL" id="COX58674.1"/>
    </source>
</evidence>
<reference evidence="3" key="1">
    <citation type="submission" date="2015-03" db="EMBL/GenBank/DDBJ databases">
        <authorList>
            <consortium name="Pathogen Informatics"/>
        </authorList>
    </citation>
    <scope>NUCLEOTIDE SEQUENCE [LARGE SCALE GENOMIC DNA]</scope>
    <source>
        <strain evidence="3">K00500041</strain>
    </source>
</reference>
<organism evidence="2 3">
    <name type="scientific">Mycobacterium tuberculosis</name>
    <dbReference type="NCBI Taxonomy" id="1773"/>
    <lineage>
        <taxon>Bacteria</taxon>
        <taxon>Bacillati</taxon>
        <taxon>Actinomycetota</taxon>
        <taxon>Actinomycetes</taxon>
        <taxon>Mycobacteriales</taxon>
        <taxon>Mycobacteriaceae</taxon>
        <taxon>Mycobacterium</taxon>
        <taxon>Mycobacterium tuberculosis complex</taxon>
    </lineage>
</organism>
<feature type="region of interest" description="Disordered" evidence="1">
    <location>
        <begin position="1"/>
        <end position="24"/>
    </location>
</feature>
<feature type="compositionally biased region" description="Polar residues" evidence="1">
    <location>
        <begin position="15"/>
        <end position="24"/>
    </location>
</feature>
<dbReference type="EMBL" id="CSAE01001395">
    <property type="protein sequence ID" value="COX58674.1"/>
    <property type="molecule type" value="Genomic_DNA"/>
</dbReference>
<protein>
    <submittedName>
        <fullName evidence="2">Uncharacterized protein</fullName>
    </submittedName>
</protein>
<gene>
    <name evidence="2" type="ORF">ERS007703_05360</name>
</gene>
<evidence type="ECO:0000313" key="3">
    <source>
        <dbReference type="Proteomes" id="UP000038802"/>
    </source>
</evidence>
<sequence>MSVSVSRMPAGTALTARSSSESTPITASMVATAWLSRPMCRSANVEWSDTVNS</sequence>
<evidence type="ECO:0000256" key="1">
    <source>
        <dbReference type="SAM" id="MobiDB-lite"/>
    </source>
</evidence>